<evidence type="ECO:0000256" key="2">
    <source>
        <dbReference type="ARBA" id="ARBA00034301"/>
    </source>
</evidence>
<evidence type="ECO:0000313" key="5">
    <source>
        <dbReference type="EMBL" id="RED87878.1"/>
    </source>
</evidence>
<feature type="domain" description="Metallo-beta-lactamase" evidence="4">
    <location>
        <begin position="67"/>
        <end position="248"/>
    </location>
</feature>
<comment type="catalytic activity">
    <reaction evidence="1">
        <text>3',5'-cyclic CMP + H2O = CMP + H(+)</text>
        <dbReference type="Rhea" id="RHEA:72675"/>
        <dbReference type="ChEBI" id="CHEBI:15377"/>
        <dbReference type="ChEBI" id="CHEBI:15378"/>
        <dbReference type="ChEBI" id="CHEBI:58003"/>
        <dbReference type="ChEBI" id="CHEBI:60377"/>
    </reaction>
    <physiologicalReaction direction="left-to-right" evidence="1">
        <dbReference type="Rhea" id="RHEA:72676"/>
    </physiologicalReaction>
</comment>
<keyword evidence="6" id="KW-1185">Reference proteome</keyword>
<dbReference type="SUPFAM" id="SSF56281">
    <property type="entry name" value="Metallo-hydrolase/oxidoreductase"/>
    <property type="match status" value="1"/>
</dbReference>
<comment type="function">
    <text evidence="2">Counteracts the endogenous Pycsar antiviral defense system. Phosphodiesterase that enables metal-dependent hydrolysis of host cyclic nucleotide Pycsar defense signals such as cCMP and cUMP.</text>
</comment>
<dbReference type="OrthoDB" id="9800061at2"/>
<comment type="caution">
    <text evidence="5">The sequence shown here is derived from an EMBL/GenBank/DDBJ whole genome shotgun (WGS) entry which is preliminary data.</text>
</comment>
<evidence type="ECO:0000313" key="6">
    <source>
        <dbReference type="Proteomes" id="UP000256977"/>
    </source>
</evidence>
<reference evidence="5 6" key="1">
    <citation type="submission" date="2018-07" db="EMBL/GenBank/DDBJ databases">
        <title>Genomic Encyclopedia of Type Strains, Phase III (KMG-III): the genomes of soil and plant-associated and newly described type strains.</title>
        <authorList>
            <person name="Whitman W."/>
        </authorList>
    </citation>
    <scope>NUCLEOTIDE SEQUENCE [LARGE SCALE GENOMIC DNA]</scope>
    <source>
        <strain evidence="5 6">CECT 7287</strain>
    </source>
</reference>
<gene>
    <name evidence="5" type="ORF">DFP98_102360</name>
</gene>
<proteinExistence type="predicted"/>
<dbReference type="Proteomes" id="UP000256977">
    <property type="component" value="Unassembled WGS sequence"/>
</dbReference>
<evidence type="ECO:0000256" key="1">
    <source>
        <dbReference type="ARBA" id="ARBA00034221"/>
    </source>
</evidence>
<dbReference type="PANTHER" id="PTHR43546">
    <property type="entry name" value="UPF0173 METAL-DEPENDENT HYDROLASE MJ1163-RELATED"/>
    <property type="match status" value="1"/>
</dbReference>
<dbReference type="InterPro" id="IPR050114">
    <property type="entry name" value="UPF0173_UPF0282_UlaG_hydrolase"/>
</dbReference>
<dbReference type="InterPro" id="IPR036866">
    <property type="entry name" value="RibonucZ/Hydroxyglut_hydro"/>
</dbReference>
<dbReference type="RefSeq" id="WP_116059257.1">
    <property type="nucleotide sequence ID" value="NZ_QRDZ01000002.1"/>
</dbReference>
<dbReference type="Gene3D" id="3.60.15.10">
    <property type="entry name" value="Ribonuclease Z/Hydroxyacylglutathione hydrolase-like"/>
    <property type="match status" value="1"/>
</dbReference>
<sequence>MSNANLNGRPDADRQLIREIADTKVPYGMLAMWSLGQASFIVKGGDTVVYVDPFALSDEEVERRYGLKRLFPSPAGPEQMTNADCCLITHEHADHLDPDTITAMAAANARTLFVAPNCCLDAMRECGVSEARLYRAETEEAVIEGERLSVKPIPAAHEQLERDEEGFCKYVGYVVRLNGVTWYHAGDTIVYDGLVERLAAERIDLALLPINGRDAFRTGRGIIGNMDYREAAELAHLAGFGLTVPMHYDLFAGNTERPGYFVDYVYERFPRLRTHVMARGERYVFVSDAAL</sequence>
<evidence type="ECO:0000256" key="3">
    <source>
        <dbReference type="ARBA" id="ARBA00048505"/>
    </source>
</evidence>
<protein>
    <submittedName>
        <fullName evidence="5">L-ascorbate metabolism protein UlaG (Beta-lactamase superfamily)</fullName>
    </submittedName>
</protein>
<dbReference type="Pfam" id="PF12706">
    <property type="entry name" value="Lactamase_B_2"/>
    <property type="match status" value="1"/>
</dbReference>
<dbReference type="AlphaFoldDB" id="A0A3D9KP37"/>
<accession>A0A3D9KP37</accession>
<name>A0A3D9KP37_9BACL</name>
<evidence type="ECO:0000259" key="4">
    <source>
        <dbReference type="Pfam" id="PF12706"/>
    </source>
</evidence>
<organism evidence="5 6">
    <name type="scientific">Cohnella phaseoli</name>
    <dbReference type="NCBI Taxonomy" id="456490"/>
    <lineage>
        <taxon>Bacteria</taxon>
        <taxon>Bacillati</taxon>
        <taxon>Bacillota</taxon>
        <taxon>Bacilli</taxon>
        <taxon>Bacillales</taxon>
        <taxon>Paenibacillaceae</taxon>
        <taxon>Cohnella</taxon>
    </lineage>
</organism>
<dbReference type="InterPro" id="IPR001279">
    <property type="entry name" value="Metallo-B-lactamas"/>
</dbReference>
<comment type="catalytic activity">
    <reaction evidence="3">
        <text>3',5'-cyclic UMP + H2O = UMP + H(+)</text>
        <dbReference type="Rhea" id="RHEA:70575"/>
        <dbReference type="ChEBI" id="CHEBI:15377"/>
        <dbReference type="ChEBI" id="CHEBI:15378"/>
        <dbReference type="ChEBI" id="CHEBI:57865"/>
        <dbReference type="ChEBI" id="CHEBI:184387"/>
    </reaction>
    <physiologicalReaction direction="left-to-right" evidence="3">
        <dbReference type="Rhea" id="RHEA:70576"/>
    </physiologicalReaction>
</comment>
<dbReference type="EMBL" id="QRDZ01000002">
    <property type="protein sequence ID" value="RED87878.1"/>
    <property type="molecule type" value="Genomic_DNA"/>
</dbReference>